<reference evidence="2 3" key="1">
    <citation type="journal article" date="2013" name="Nature">
        <title>Anaerobic oxidation of methane coupled to nitrate reduction in a novel archaeal lineage.</title>
        <authorList>
            <person name="Haroon M.F."/>
            <person name="Hu S."/>
            <person name="Shi Y."/>
            <person name="Imelfort M."/>
            <person name="Keller J."/>
            <person name="Hugenholtz P."/>
            <person name="Yuan Z."/>
            <person name="Tyson G.W."/>
        </authorList>
    </citation>
    <scope>NUCLEOTIDE SEQUENCE [LARGE SCALE GENOMIC DNA]</scope>
    <source>
        <strain evidence="2 3">ANME-2d</strain>
    </source>
</reference>
<dbReference type="InterPro" id="IPR020988">
    <property type="entry name" value="Pept_U32_collagenase"/>
</dbReference>
<dbReference type="InterPro" id="IPR001539">
    <property type="entry name" value="Peptidase_U32"/>
</dbReference>
<keyword evidence="2" id="KW-0645">Protease</keyword>
<sequence length="785" mass="87837">MHRPELLAPVGGREALIAAIENGADAVYFGGTAFSARQYASNFTREELEWAIDYAHIRGVRAYVTVNTLIKDSELEDACEYLQFLCNCGADAVIVQDLGILRLLRKQLPELPVHASTQMTIHNMEGVRFLQDMGVKRVVPARELSLDEIRRIRSKTRIEIETFIHGALCFSYSGQCLLSSMIGGRSGNRGYCAQPCRKKYRMNGVEGYLLSPRDLNMSEHIGSLIGAGIDSFKIEGRMKRPEYVAGVVGVYRKLIDRYSGSPENFRVTEAEKHTLRQLFNREFTTGYFFGSPEDQLMSREYPHNRGTELGRVVDLDIRKKQASIYLKAPLRAGDGIGIGGRDSGIIVRDMYTGSKRTAYANPGSVVELKIPPEADRGDAVFKTFDSLLMASLRTKDSKNNKKIPVRMSFTARSGEHTELRISDGENEAVIQGGIAGQAEGRPISESLIARQLKKLGNTIFEAHEIAFDIGDNIFIPVSELNSLRRAAVARLERERTLKWKRQCKRPEITFEKKEVEYRPGLSVNTGSVECLEAAISGGAEVVYIDKEAFDKTDKNDYSYAIEYGREKGVSVFISTPRIAREIGNLDTHLNPDGFLVANAGILYYLSRLYPIKPIVVDYPLNVFNRLTMEHFLNYSQRVTLSPELTLDEIRDLTPSGPTECIVHGLFPLMISEHNLVGCLFPQSDIHDAALKDDRGFAFPVMTDTQGRTFIMNSRELCMLEHVPDIIKAGVSCLRIEATMYDKESTKKITQAYRRAIDDSTGSKRMGNGCSNPGDFTTGHYFRGVL</sequence>
<evidence type="ECO:0000259" key="1">
    <source>
        <dbReference type="Pfam" id="PF12392"/>
    </source>
</evidence>
<organism evidence="2 3">
    <name type="scientific">Candidatus Methanoperedens nitratireducens</name>
    <dbReference type="NCBI Taxonomy" id="1392998"/>
    <lineage>
        <taxon>Archaea</taxon>
        <taxon>Methanobacteriati</taxon>
        <taxon>Methanobacteriota</taxon>
        <taxon>Stenosarchaea group</taxon>
        <taxon>Methanomicrobia</taxon>
        <taxon>Methanosarcinales</taxon>
        <taxon>ANME-2 cluster</taxon>
        <taxon>Candidatus Methanoperedentaceae</taxon>
        <taxon>Candidatus Methanoperedens</taxon>
    </lineage>
</organism>
<dbReference type="PANTHER" id="PTHR30217">
    <property type="entry name" value="PEPTIDASE U32 FAMILY"/>
    <property type="match status" value="1"/>
</dbReference>
<dbReference type="PATRIC" id="fig|1392998.3.peg.396"/>
<protein>
    <submittedName>
        <fullName evidence="2">Collagenase-like protease</fullName>
    </submittedName>
</protein>
<name>A0A062V8Y5_9EURY</name>
<gene>
    <name evidence="2" type="ORF">ANME2D_00036</name>
</gene>
<proteinExistence type="predicted"/>
<evidence type="ECO:0000313" key="3">
    <source>
        <dbReference type="Proteomes" id="UP000027153"/>
    </source>
</evidence>
<comment type="caution">
    <text evidence="2">The sequence shown here is derived from an EMBL/GenBank/DDBJ whole genome shotgun (WGS) entry which is preliminary data.</text>
</comment>
<dbReference type="PANTHER" id="PTHR30217:SF10">
    <property type="entry name" value="23S RRNA 5-HYDROXYCYTIDINE C2501 SYNTHASE"/>
    <property type="match status" value="1"/>
</dbReference>
<dbReference type="EMBL" id="JMIY01000001">
    <property type="protein sequence ID" value="KCZ72978.1"/>
    <property type="molecule type" value="Genomic_DNA"/>
</dbReference>
<dbReference type="GO" id="GO:0006508">
    <property type="term" value="P:proteolysis"/>
    <property type="evidence" value="ECO:0007669"/>
    <property type="project" value="UniProtKB-KW"/>
</dbReference>
<dbReference type="Pfam" id="PF12392">
    <property type="entry name" value="DUF3656"/>
    <property type="match status" value="1"/>
</dbReference>
<dbReference type="AlphaFoldDB" id="A0A062V8Y5"/>
<dbReference type="OrthoDB" id="51464at2157"/>
<dbReference type="InterPro" id="IPR051454">
    <property type="entry name" value="RNA/ubiquinone_mod_enzymes"/>
</dbReference>
<keyword evidence="2" id="KW-0378">Hydrolase</keyword>
<evidence type="ECO:0000313" key="2">
    <source>
        <dbReference type="EMBL" id="KCZ72978.1"/>
    </source>
</evidence>
<dbReference type="Proteomes" id="UP000027153">
    <property type="component" value="Unassembled WGS sequence"/>
</dbReference>
<dbReference type="PROSITE" id="PS01276">
    <property type="entry name" value="PEPTIDASE_U32"/>
    <property type="match status" value="1"/>
</dbReference>
<dbReference type="RefSeq" id="WP_048088193.1">
    <property type="nucleotide sequence ID" value="NZ_JMIY01000001.1"/>
</dbReference>
<feature type="domain" description="Peptidase U32 collagenase" evidence="1">
    <location>
        <begin position="380"/>
        <end position="495"/>
    </location>
</feature>
<dbReference type="Pfam" id="PF01136">
    <property type="entry name" value="Peptidase_U32"/>
    <property type="match status" value="2"/>
</dbReference>
<accession>A0A062V8Y5</accession>
<dbReference type="GO" id="GO:0008233">
    <property type="term" value="F:peptidase activity"/>
    <property type="evidence" value="ECO:0007669"/>
    <property type="project" value="UniProtKB-KW"/>
</dbReference>
<keyword evidence="3" id="KW-1185">Reference proteome</keyword>